<dbReference type="AlphaFoldDB" id="A0A1M7ZUY8"/>
<keyword evidence="5" id="KW-1185">Reference proteome</keyword>
<keyword evidence="1" id="KW-0808">Transferase</keyword>
<dbReference type="RefSeq" id="WP_073581873.1">
    <property type="nucleotide sequence ID" value="NZ_CBCSEA010000002.1"/>
</dbReference>
<dbReference type="InterPro" id="IPR029056">
    <property type="entry name" value="Ribokinase-like"/>
</dbReference>
<evidence type="ECO:0000313" key="4">
    <source>
        <dbReference type="EMBL" id="SHO72610.1"/>
    </source>
</evidence>
<dbReference type="PANTHER" id="PTHR10584">
    <property type="entry name" value="SUGAR KINASE"/>
    <property type="match status" value="1"/>
</dbReference>
<sequence>MNKLLIVGTVAFDAIETPFGKTDKILGGAATYIGLASNFFNVDAAVVSVVGEDFPKEYLDLLESKGVNIEGIEIVKGGKTFFWSGKYHNDLNSRDTLVTELNVLADFNPVVPQAYKNSDVVLLGNLHPIVQSGVLNQMTEQPKLVVLDTMNFWMDCALPELLDVIKRVDVITINDEEARQLSGEYSLVKAAAKIHTMGPKYVVIKKGEHGALLFHKNEVFFAPALPLEEVFDPTGAGDTFAGGFAGYIAQSENISFDNLKNAIIYGSNLASFCVEKFGTERMENLDKKEVNVRLKQFKALTQFEIELEE</sequence>
<dbReference type="InterPro" id="IPR011611">
    <property type="entry name" value="PfkB_dom"/>
</dbReference>
<dbReference type="STRING" id="416016.SAMN05443547_0944"/>
<dbReference type="PANTHER" id="PTHR10584:SF166">
    <property type="entry name" value="RIBOKINASE"/>
    <property type="match status" value="1"/>
</dbReference>
<evidence type="ECO:0000256" key="1">
    <source>
        <dbReference type="ARBA" id="ARBA00022679"/>
    </source>
</evidence>
<dbReference type="GO" id="GO:0005829">
    <property type="term" value="C:cytosol"/>
    <property type="evidence" value="ECO:0007669"/>
    <property type="project" value="TreeGrafter"/>
</dbReference>
<dbReference type="PROSITE" id="PS00584">
    <property type="entry name" value="PFKB_KINASES_2"/>
    <property type="match status" value="1"/>
</dbReference>
<evidence type="ECO:0000256" key="2">
    <source>
        <dbReference type="ARBA" id="ARBA00022777"/>
    </source>
</evidence>
<keyword evidence="2 4" id="KW-0418">Kinase</keyword>
<dbReference type="Pfam" id="PF00294">
    <property type="entry name" value="PfkB"/>
    <property type="match status" value="1"/>
</dbReference>
<organism evidence="4 5">
    <name type="scientific">Flavobacterium cucumis</name>
    <dbReference type="NCBI Taxonomy" id="416016"/>
    <lineage>
        <taxon>Bacteria</taxon>
        <taxon>Pseudomonadati</taxon>
        <taxon>Bacteroidota</taxon>
        <taxon>Flavobacteriia</taxon>
        <taxon>Flavobacteriales</taxon>
        <taxon>Flavobacteriaceae</taxon>
        <taxon>Flavobacterium</taxon>
    </lineage>
</organism>
<dbReference type="GO" id="GO:0016301">
    <property type="term" value="F:kinase activity"/>
    <property type="evidence" value="ECO:0007669"/>
    <property type="project" value="UniProtKB-KW"/>
</dbReference>
<protein>
    <submittedName>
        <fullName evidence="4">Sugar or nucleoside kinase, ribokinase family</fullName>
    </submittedName>
</protein>
<evidence type="ECO:0000313" key="5">
    <source>
        <dbReference type="Proteomes" id="UP000184611"/>
    </source>
</evidence>
<dbReference type="Proteomes" id="UP000184611">
    <property type="component" value="Unassembled WGS sequence"/>
</dbReference>
<reference evidence="5" key="1">
    <citation type="submission" date="2016-12" db="EMBL/GenBank/DDBJ databases">
        <authorList>
            <person name="Varghese N."/>
            <person name="Submissions S."/>
        </authorList>
    </citation>
    <scope>NUCLEOTIDE SEQUENCE [LARGE SCALE GENOMIC DNA]</scope>
    <source>
        <strain evidence="5">DSM 18830</strain>
    </source>
</reference>
<feature type="domain" description="Carbohydrate kinase PfkB" evidence="3">
    <location>
        <begin position="21"/>
        <end position="281"/>
    </location>
</feature>
<gene>
    <name evidence="4" type="ORF">SAMN05443547_0944</name>
</gene>
<evidence type="ECO:0000259" key="3">
    <source>
        <dbReference type="Pfam" id="PF00294"/>
    </source>
</evidence>
<dbReference type="SUPFAM" id="SSF53613">
    <property type="entry name" value="Ribokinase-like"/>
    <property type="match status" value="1"/>
</dbReference>
<name>A0A1M7ZUY8_9FLAO</name>
<proteinExistence type="predicted"/>
<dbReference type="EMBL" id="FRYK01000001">
    <property type="protein sequence ID" value="SHO72610.1"/>
    <property type="molecule type" value="Genomic_DNA"/>
</dbReference>
<dbReference type="Gene3D" id="3.40.1190.20">
    <property type="match status" value="1"/>
</dbReference>
<dbReference type="OrthoDB" id="9813569at2"/>
<accession>A0A1M7ZUY8</accession>
<dbReference type="InterPro" id="IPR002173">
    <property type="entry name" value="Carboh/pur_kinase_PfkB_CS"/>
</dbReference>